<organism evidence="2 3">
    <name type="scientific">Spirosoma endophyticum</name>
    <dbReference type="NCBI Taxonomy" id="662367"/>
    <lineage>
        <taxon>Bacteria</taxon>
        <taxon>Pseudomonadati</taxon>
        <taxon>Bacteroidota</taxon>
        <taxon>Cytophagia</taxon>
        <taxon>Cytophagales</taxon>
        <taxon>Cytophagaceae</taxon>
        <taxon>Spirosoma</taxon>
    </lineage>
</organism>
<protein>
    <recommendedName>
        <fullName evidence="1">DUF6922 domain-containing protein</fullName>
    </recommendedName>
</protein>
<gene>
    <name evidence="2" type="ORF">SAMN05216167_11582</name>
</gene>
<dbReference type="AlphaFoldDB" id="A0A1I2BHA2"/>
<evidence type="ECO:0000259" key="1">
    <source>
        <dbReference type="Pfam" id="PF21956"/>
    </source>
</evidence>
<evidence type="ECO:0000313" key="2">
    <source>
        <dbReference type="EMBL" id="SFE54653.1"/>
    </source>
</evidence>
<dbReference type="RefSeq" id="WP_093831929.1">
    <property type="nucleotide sequence ID" value="NZ_FOLQ01000015.1"/>
</dbReference>
<reference evidence="2 3" key="1">
    <citation type="submission" date="2016-10" db="EMBL/GenBank/DDBJ databases">
        <authorList>
            <person name="de Groot N.N."/>
        </authorList>
    </citation>
    <scope>NUCLEOTIDE SEQUENCE [LARGE SCALE GENOMIC DNA]</scope>
    <source>
        <strain evidence="2 3">DSM 26130</strain>
    </source>
</reference>
<dbReference type="STRING" id="662367.SAMN05216167_11582"/>
<evidence type="ECO:0000313" key="3">
    <source>
        <dbReference type="Proteomes" id="UP000198598"/>
    </source>
</evidence>
<sequence>MNVSTESKPVSLQFNKRSFWGLDTQKMDINNPIDADTIIARVMDNGTHEDRAMAVRYFGIDRIKQALFNAPELQSTTISFCSLWWGVEPTAFLSYRKKAAEPIQFVSF</sequence>
<dbReference type="Proteomes" id="UP000198598">
    <property type="component" value="Unassembled WGS sequence"/>
</dbReference>
<name>A0A1I2BHA2_9BACT</name>
<proteinExistence type="predicted"/>
<dbReference type="OrthoDB" id="1364214at2"/>
<keyword evidence="3" id="KW-1185">Reference proteome</keyword>
<feature type="domain" description="DUF6922" evidence="1">
    <location>
        <begin position="14"/>
        <end position="67"/>
    </location>
</feature>
<accession>A0A1I2BHA2</accession>
<dbReference type="Pfam" id="PF21956">
    <property type="entry name" value="DUF6922"/>
    <property type="match status" value="1"/>
</dbReference>
<dbReference type="InterPro" id="IPR053830">
    <property type="entry name" value="DUF6922"/>
</dbReference>
<dbReference type="EMBL" id="FOLQ01000015">
    <property type="protein sequence ID" value="SFE54653.1"/>
    <property type="molecule type" value="Genomic_DNA"/>
</dbReference>